<reference evidence="1 2" key="1">
    <citation type="journal article" date="2021" name="Hortic Res">
        <title>Chromosome-scale assembly of the Dendrobium chrysotoxum genome enhances the understanding of orchid evolution.</title>
        <authorList>
            <person name="Zhang Y."/>
            <person name="Zhang G.Q."/>
            <person name="Zhang D."/>
            <person name="Liu X.D."/>
            <person name="Xu X.Y."/>
            <person name="Sun W.H."/>
            <person name="Yu X."/>
            <person name="Zhu X."/>
            <person name="Wang Z.W."/>
            <person name="Zhao X."/>
            <person name="Zhong W.Y."/>
            <person name="Chen H."/>
            <person name="Yin W.L."/>
            <person name="Huang T."/>
            <person name="Niu S.C."/>
            <person name="Liu Z.J."/>
        </authorList>
    </citation>
    <scope>NUCLEOTIDE SEQUENCE [LARGE SCALE GENOMIC DNA]</scope>
    <source>
        <strain evidence="1">Lindl</strain>
    </source>
</reference>
<dbReference type="EMBL" id="JAGFBR010000008">
    <property type="protein sequence ID" value="KAH0463159.1"/>
    <property type="molecule type" value="Genomic_DNA"/>
</dbReference>
<organism evidence="1 2">
    <name type="scientific">Dendrobium chrysotoxum</name>
    <name type="common">Orchid</name>
    <dbReference type="NCBI Taxonomy" id="161865"/>
    <lineage>
        <taxon>Eukaryota</taxon>
        <taxon>Viridiplantae</taxon>
        <taxon>Streptophyta</taxon>
        <taxon>Embryophyta</taxon>
        <taxon>Tracheophyta</taxon>
        <taxon>Spermatophyta</taxon>
        <taxon>Magnoliopsida</taxon>
        <taxon>Liliopsida</taxon>
        <taxon>Asparagales</taxon>
        <taxon>Orchidaceae</taxon>
        <taxon>Epidendroideae</taxon>
        <taxon>Malaxideae</taxon>
        <taxon>Dendrobiinae</taxon>
        <taxon>Dendrobium</taxon>
    </lineage>
</organism>
<evidence type="ECO:0000313" key="2">
    <source>
        <dbReference type="Proteomes" id="UP000775213"/>
    </source>
</evidence>
<keyword evidence="2" id="KW-1185">Reference proteome</keyword>
<dbReference type="Proteomes" id="UP000775213">
    <property type="component" value="Unassembled WGS sequence"/>
</dbReference>
<sequence length="128" mass="14660">MINGCQVNYLLECAQGSQYRSSNPDTVLPFRWSHHFNFHAARCKSRDLLTHTISNTSEHGGSTTKHNVSIQVFPDIYITLHDRVICSLMDTSSLHTYERWLEKHLCTSEPLSANCDDLAIWKLIVLLN</sequence>
<proteinExistence type="predicted"/>
<accession>A0AAV7H5S4</accession>
<gene>
    <name evidence="1" type="ORF">IEQ34_007741</name>
</gene>
<name>A0AAV7H5S4_DENCH</name>
<dbReference type="AlphaFoldDB" id="A0AAV7H5S4"/>
<evidence type="ECO:0000313" key="1">
    <source>
        <dbReference type="EMBL" id="KAH0463159.1"/>
    </source>
</evidence>
<comment type="caution">
    <text evidence="1">The sequence shown here is derived from an EMBL/GenBank/DDBJ whole genome shotgun (WGS) entry which is preliminary data.</text>
</comment>
<protein>
    <submittedName>
        <fullName evidence="1">Uncharacterized protein</fullName>
    </submittedName>
</protein>